<dbReference type="CDD" id="cd00140">
    <property type="entry name" value="beta_clamp"/>
    <property type="match status" value="1"/>
</dbReference>
<keyword evidence="7" id="KW-0239">DNA-directed DNA polymerase</keyword>
<keyword evidence="5" id="KW-0548">Nucleotidyltransferase</keyword>
<protein>
    <recommendedName>
        <fullName evidence="13">Beta sliding clamp</fullName>
    </recommendedName>
</protein>
<dbReference type="GO" id="GO:0009360">
    <property type="term" value="C:DNA polymerase III complex"/>
    <property type="evidence" value="ECO:0007669"/>
    <property type="project" value="InterPro"/>
</dbReference>
<evidence type="ECO:0000313" key="12">
    <source>
        <dbReference type="EMBL" id="SVA08679.1"/>
    </source>
</evidence>
<dbReference type="SUPFAM" id="SSF55979">
    <property type="entry name" value="DNA clamp"/>
    <property type="match status" value="3"/>
</dbReference>
<evidence type="ECO:0000259" key="9">
    <source>
        <dbReference type="Pfam" id="PF00712"/>
    </source>
</evidence>
<evidence type="ECO:0000256" key="1">
    <source>
        <dbReference type="ARBA" id="ARBA00004496"/>
    </source>
</evidence>
<dbReference type="Pfam" id="PF00712">
    <property type="entry name" value="DNA_pol3_beta"/>
    <property type="match status" value="1"/>
</dbReference>
<sequence length="372" mass="41329">MKFSTSKTELQQAFQKLSKASPVRSTLPILGCVLVASSDEKTIFRTTDLELTIELEVPVSLEKAGSVAIPIRQLLDITNELPETRISISADDRNRVEIQTEMGTYDLMGKPADEFPATPETNQTKELSLQAKTLKNIIDTTLFAVSKDDLKPALTGVLFRFAQKNLIVVSTDGHRLVRYKEKDPGSIGFSGDIIAPRKFLSYLSTQLSAGDINISIGENYITTRMNQDTVITRTVGERFPDYESVIPKDNEKLLKADKESLLGAIRRVSIFSNRATHQVAMSLSSERCVVTTEDPETSSKAQEELPAEYNGDDLVIGYNAEYLQDVIKHIKGKTVFARFNTPISATLFNLEDNTEDNDGENLMLLMPIRLNG</sequence>
<accession>A0A381SYZ4</accession>
<feature type="domain" description="DNA polymerase III beta sliding clamp central" evidence="10">
    <location>
        <begin position="129"/>
        <end position="241"/>
    </location>
</feature>
<evidence type="ECO:0000256" key="7">
    <source>
        <dbReference type="ARBA" id="ARBA00022932"/>
    </source>
</evidence>
<evidence type="ECO:0000256" key="4">
    <source>
        <dbReference type="ARBA" id="ARBA00022679"/>
    </source>
</evidence>
<evidence type="ECO:0000256" key="3">
    <source>
        <dbReference type="ARBA" id="ARBA00022490"/>
    </source>
</evidence>
<dbReference type="GO" id="GO:0008408">
    <property type="term" value="F:3'-5' exonuclease activity"/>
    <property type="evidence" value="ECO:0007669"/>
    <property type="project" value="InterPro"/>
</dbReference>
<gene>
    <name evidence="12" type="ORF">METZ01_LOCUS61533</name>
</gene>
<dbReference type="SMART" id="SM00480">
    <property type="entry name" value="POL3Bc"/>
    <property type="match status" value="1"/>
</dbReference>
<evidence type="ECO:0000256" key="2">
    <source>
        <dbReference type="ARBA" id="ARBA00010752"/>
    </source>
</evidence>
<dbReference type="Pfam" id="PF02767">
    <property type="entry name" value="DNA_pol3_beta_2"/>
    <property type="match status" value="1"/>
</dbReference>
<comment type="subcellular location">
    <subcellularLocation>
        <location evidence="1">Cytoplasm</location>
    </subcellularLocation>
</comment>
<dbReference type="Gene3D" id="3.10.150.10">
    <property type="entry name" value="DNA Polymerase III, subunit A, domain 2"/>
    <property type="match status" value="1"/>
</dbReference>
<dbReference type="EMBL" id="UINC01003716">
    <property type="protein sequence ID" value="SVA08679.1"/>
    <property type="molecule type" value="Genomic_DNA"/>
</dbReference>
<organism evidence="12">
    <name type="scientific">marine metagenome</name>
    <dbReference type="NCBI Taxonomy" id="408172"/>
    <lineage>
        <taxon>unclassified sequences</taxon>
        <taxon>metagenomes</taxon>
        <taxon>ecological metagenomes</taxon>
    </lineage>
</organism>
<dbReference type="PANTHER" id="PTHR30478">
    <property type="entry name" value="DNA POLYMERASE III SUBUNIT BETA"/>
    <property type="match status" value="1"/>
</dbReference>
<dbReference type="GO" id="GO:0003677">
    <property type="term" value="F:DNA binding"/>
    <property type="evidence" value="ECO:0007669"/>
    <property type="project" value="UniProtKB-KW"/>
</dbReference>
<evidence type="ECO:0000256" key="5">
    <source>
        <dbReference type="ARBA" id="ARBA00022695"/>
    </source>
</evidence>
<feature type="domain" description="DNA polymerase III beta sliding clamp C-terminal" evidence="11">
    <location>
        <begin position="244"/>
        <end position="352"/>
    </location>
</feature>
<dbReference type="InterPro" id="IPR001001">
    <property type="entry name" value="DNA_polIII_beta"/>
</dbReference>
<keyword evidence="8" id="KW-0238">DNA-binding</keyword>
<comment type="similarity">
    <text evidence="2">Belongs to the beta sliding clamp family.</text>
</comment>
<dbReference type="AlphaFoldDB" id="A0A381SYZ4"/>
<dbReference type="InterPro" id="IPR022635">
    <property type="entry name" value="DNA_polIII_beta_C"/>
</dbReference>
<evidence type="ECO:0000259" key="10">
    <source>
        <dbReference type="Pfam" id="PF02767"/>
    </source>
</evidence>
<keyword evidence="4" id="KW-0808">Transferase</keyword>
<reference evidence="12" key="1">
    <citation type="submission" date="2018-05" db="EMBL/GenBank/DDBJ databases">
        <authorList>
            <person name="Lanie J.A."/>
            <person name="Ng W.-L."/>
            <person name="Kazmierczak K.M."/>
            <person name="Andrzejewski T.M."/>
            <person name="Davidsen T.M."/>
            <person name="Wayne K.J."/>
            <person name="Tettelin H."/>
            <person name="Glass J.I."/>
            <person name="Rusch D."/>
            <person name="Podicherti R."/>
            <person name="Tsui H.-C.T."/>
            <person name="Winkler M.E."/>
        </authorList>
    </citation>
    <scope>NUCLEOTIDE SEQUENCE</scope>
</reference>
<evidence type="ECO:0008006" key="13">
    <source>
        <dbReference type="Google" id="ProtNLM"/>
    </source>
</evidence>
<dbReference type="PANTHER" id="PTHR30478:SF0">
    <property type="entry name" value="BETA SLIDING CLAMP"/>
    <property type="match status" value="1"/>
</dbReference>
<evidence type="ECO:0000256" key="6">
    <source>
        <dbReference type="ARBA" id="ARBA00022705"/>
    </source>
</evidence>
<name>A0A381SYZ4_9ZZZZ</name>
<dbReference type="Gene3D" id="3.70.10.10">
    <property type="match status" value="1"/>
</dbReference>
<dbReference type="NCBIfam" id="TIGR00663">
    <property type="entry name" value="dnan"/>
    <property type="match status" value="1"/>
</dbReference>
<evidence type="ECO:0000256" key="8">
    <source>
        <dbReference type="ARBA" id="ARBA00023125"/>
    </source>
</evidence>
<dbReference type="GO" id="GO:0006271">
    <property type="term" value="P:DNA strand elongation involved in DNA replication"/>
    <property type="evidence" value="ECO:0007669"/>
    <property type="project" value="TreeGrafter"/>
</dbReference>
<keyword evidence="3" id="KW-0963">Cytoplasm</keyword>
<dbReference type="Pfam" id="PF02768">
    <property type="entry name" value="DNA_pol3_beta_3"/>
    <property type="match status" value="1"/>
</dbReference>
<evidence type="ECO:0000259" key="11">
    <source>
        <dbReference type="Pfam" id="PF02768"/>
    </source>
</evidence>
<dbReference type="PIRSF" id="PIRSF000804">
    <property type="entry name" value="DNA_pol_III_b"/>
    <property type="match status" value="1"/>
</dbReference>
<keyword evidence="6" id="KW-0235">DNA replication</keyword>
<feature type="domain" description="DNA polymerase III beta sliding clamp N-terminal" evidence="9">
    <location>
        <begin position="1"/>
        <end position="118"/>
    </location>
</feature>
<dbReference type="InterPro" id="IPR046938">
    <property type="entry name" value="DNA_clamp_sf"/>
</dbReference>
<dbReference type="InterPro" id="IPR022634">
    <property type="entry name" value="DNA_polIII_beta_N"/>
</dbReference>
<proteinExistence type="inferred from homology"/>
<dbReference type="GO" id="GO:0003887">
    <property type="term" value="F:DNA-directed DNA polymerase activity"/>
    <property type="evidence" value="ECO:0007669"/>
    <property type="project" value="UniProtKB-KW"/>
</dbReference>
<dbReference type="GO" id="GO:0005737">
    <property type="term" value="C:cytoplasm"/>
    <property type="evidence" value="ECO:0007669"/>
    <property type="project" value="UniProtKB-SubCell"/>
</dbReference>
<dbReference type="InterPro" id="IPR022637">
    <property type="entry name" value="DNA_polIII_beta_cen"/>
</dbReference>